<dbReference type="AlphaFoldDB" id="A0A1U7UVR9"/>
<organism evidence="2 3">
    <name type="scientific">Nicotiana sylvestris</name>
    <name type="common">Wood tobacco</name>
    <name type="synonym">South American tobacco</name>
    <dbReference type="NCBI Taxonomy" id="4096"/>
    <lineage>
        <taxon>Eukaryota</taxon>
        <taxon>Viridiplantae</taxon>
        <taxon>Streptophyta</taxon>
        <taxon>Embryophyta</taxon>
        <taxon>Tracheophyta</taxon>
        <taxon>Spermatophyta</taxon>
        <taxon>Magnoliopsida</taxon>
        <taxon>eudicotyledons</taxon>
        <taxon>Gunneridae</taxon>
        <taxon>Pentapetalae</taxon>
        <taxon>asterids</taxon>
        <taxon>lamiids</taxon>
        <taxon>Solanales</taxon>
        <taxon>Solanaceae</taxon>
        <taxon>Nicotianoideae</taxon>
        <taxon>Nicotianeae</taxon>
        <taxon>Nicotiana</taxon>
    </lineage>
</organism>
<name>A0A1U7UVR9_NICSY</name>
<gene>
    <name evidence="3" type="primary">LOC104212535</name>
</gene>
<evidence type="ECO:0000313" key="3">
    <source>
        <dbReference type="RefSeq" id="XP_009760132.1"/>
    </source>
</evidence>
<proteinExistence type="predicted"/>
<dbReference type="Proteomes" id="UP000189701">
    <property type="component" value="Unplaced"/>
</dbReference>
<keyword evidence="2" id="KW-1185">Reference proteome</keyword>
<feature type="region of interest" description="Disordered" evidence="1">
    <location>
        <begin position="1"/>
        <end position="46"/>
    </location>
</feature>
<reference evidence="2" key="1">
    <citation type="journal article" date="2013" name="Genome Biol.">
        <title>Reference genomes and transcriptomes of Nicotiana sylvestris and Nicotiana tomentosiformis.</title>
        <authorList>
            <person name="Sierro N."/>
            <person name="Battey J.N."/>
            <person name="Ouadi S."/>
            <person name="Bovet L."/>
            <person name="Goepfert S."/>
            <person name="Bakaher N."/>
            <person name="Peitsch M.C."/>
            <person name="Ivanov N.V."/>
        </authorList>
    </citation>
    <scope>NUCLEOTIDE SEQUENCE [LARGE SCALE GENOMIC DNA]</scope>
</reference>
<evidence type="ECO:0000256" key="1">
    <source>
        <dbReference type="SAM" id="MobiDB-lite"/>
    </source>
</evidence>
<evidence type="ECO:0000313" key="2">
    <source>
        <dbReference type="Proteomes" id="UP000189701"/>
    </source>
</evidence>
<feature type="compositionally biased region" description="Pro residues" evidence="1">
    <location>
        <begin position="33"/>
        <end position="46"/>
    </location>
</feature>
<accession>A0A1U7UVR9</accession>
<sequence length="310" mass="33205">MERTRTASSGEQQSNPSAAAPTRERGRGSRGPYVPPSGQPTYSAPPAPIIAPPLHSYYSEHQGSRAMVPAPVATLPAQQARGRGQVSRGRGQTIPDADVLAFDGCGILWRTCVPAITASCSWFSGSGSGLTAPVECWSQVRSCKSGSIIAEARREAGSVARKCGCLDTPTQQQMQFMSAEEQSQKRLKTAGAGISGQAIFAGARGRYALDGILGASLGLLGVRIGLFQIKANNNVPKGYLAIQIGQVEDNVSYINRPFFIQLLKEAEAVDFVNQKSYTITIPCYVEDFTAPRLINTTTTLFMSDVYCFRS</sequence>
<protein>
    <submittedName>
        <fullName evidence="3">Uncharacterized protein LOC104212535</fullName>
    </submittedName>
</protein>
<reference evidence="3" key="2">
    <citation type="submission" date="2025-08" db="UniProtKB">
        <authorList>
            <consortium name="RefSeq"/>
        </authorList>
    </citation>
    <scope>IDENTIFICATION</scope>
    <source>
        <tissue evidence="3">Leaf</tissue>
    </source>
</reference>
<feature type="compositionally biased region" description="Polar residues" evidence="1">
    <location>
        <begin position="1"/>
        <end position="17"/>
    </location>
</feature>
<dbReference type="RefSeq" id="XP_009760132.1">
    <property type="nucleotide sequence ID" value="XM_009761830.1"/>
</dbReference>